<organism evidence="2 3">
    <name type="scientific">Candidatus Enterocola intestinipullorum</name>
    <dbReference type="NCBI Taxonomy" id="2840783"/>
    <lineage>
        <taxon>Bacteria</taxon>
        <taxon>Pseudomonadati</taxon>
        <taxon>Bacteroidota</taxon>
        <taxon>Bacteroidia</taxon>
        <taxon>Bacteroidales</taxon>
        <taxon>Candidatus Enterocola</taxon>
    </lineage>
</organism>
<feature type="transmembrane region" description="Helical" evidence="1">
    <location>
        <begin position="112"/>
        <end position="136"/>
    </location>
</feature>
<keyword evidence="1" id="KW-1133">Transmembrane helix</keyword>
<feature type="transmembrane region" description="Helical" evidence="1">
    <location>
        <begin position="84"/>
        <end position="105"/>
    </location>
</feature>
<evidence type="ECO:0000313" key="3">
    <source>
        <dbReference type="Proteomes" id="UP000823637"/>
    </source>
</evidence>
<protein>
    <submittedName>
        <fullName evidence="2">ECF transporter S component</fullName>
    </submittedName>
</protein>
<reference evidence="2" key="1">
    <citation type="submission" date="2020-10" db="EMBL/GenBank/DDBJ databases">
        <authorList>
            <person name="Gilroy R."/>
        </authorList>
    </citation>
    <scope>NUCLEOTIDE SEQUENCE</scope>
    <source>
        <strain evidence="2">D3-1215</strain>
    </source>
</reference>
<comment type="caution">
    <text evidence="2">The sequence shown here is derived from an EMBL/GenBank/DDBJ whole genome shotgun (WGS) entry which is preliminary data.</text>
</comment>
<evidence type="ECO:0000313" key="2">
    <source>
        <dbReference type="EMBL" id="MBO8446382.1"/>
    </source>
</evidence>
<keyword evidence="1" id="KW-0812">Transmembrane</keyword>
<name>A0A9D9EE85_9BACT</name>
<gene>
    <name evidence="2" type="ORF">IAC32_01355</name>
</gene>
<evidence type="ECO:0000256" key="1">
    <source>
        <dbReference type="SAM" id="Phobius"/>
    </source>
</evidence>
<feature type="transmembrane region" description="Helical" evidence="1">
    <location>
        <begin position="148"/>
        <end position="168"/>
    </location>
</feature>
<dbReference type="Proteomes" id="UP000823637">
    <property type="component" value="Unassembled WGS sequence"/>
</dbReference>
<sequence length="170" mass="18147">MNATSVKLYNFDLSDSRTYLFTALFVIGNLALPQLCHLVPNGGHILLPIYFFTLVASYKYGLAAGLMTAILSPVLNHALFGMPAAAVLPAILTKSVLLAVAASFLAKRYGKVSLALVAATVLFYQLVGSLAELAFFGGIDAALTDLRYGIPGMLLQVFGGWAILKYVLTK</sequence>
<reference evidence="2" key="2">
    <citation type="journal article" date="2021" name="PeerJ">
        <title>Extensive microbial diversity within the chicken gut microbiome revealed by metagenomics and culture.</title>
        <authorList>
            <person name="Gilroy R."/>
            <person name="Ravi A."/>
            <person name="Getino M."/>
            <person name="Pursley I."/>
            <person name="Horton D.L."/>
            <person name="Alikhan N.F."/>
            <person name="Baker D."/>
            <person name="Gharbi K."/>
            <person name="Hall N."/>
            <person name="Watson M."/>
            <person name="Adriaenssens E.M."/>
            <person name="Foster-Nyarko E."/>
            <person name="Jarju S."/>
            <person name="Secka A."/>
            <person name="Antonio M."/>
            <person name="Oren A."/>
            <person name="Chaudhuri R.R."/>
            <person name="La Ragione R."/>
            <person name="Hildebrand F."/>
            <person name="Pallen M.J."/>
        </authorList>
    </citation>
    <scope>NUCLEOTIDE SEQUENCE</scope>
    <source>
        <strain evidence="2">D3-1215</strain>
    </source>
</reference>
<feature type="transmembrane region" description="Helical" evidence="1">
    <location>
        <begin position="51"/>
        <end position="72"/>
    </location>
</feature>
<dbReference type="EMBL" id="JADIMR010000019">
    <property type="protein sequence ID" value="MBO8446382.1"/>
    <property type="molecule type" value="Genomic_DNA"/>
</dbReference>
<feature type="transmembrane region" description="Helical" evidence="1">
    <location>
        <begin position="20"/>
        <end position="39"/>
    </location>
</feature>
<proteinExistence type="predicted"/>
<accession>A0A9D9EE85</accession>
<dbReference type="AlphaFoldDB" id="A0A9D9EE85"/>
<keyword evidence="1" id="KW-0472">Membrane</keyword>